<reference evidence="1 2" key="1">
    <citation type="submission" date="2017-08" db="EMBL/GenBank/DDBJ databases">
        <authorList>
            <person name="de Groot N.N."/>
        </authorList>
    </citation>
    <scope>NUCLEOTIDE SEQUENCE [LARGE SCALE GENOMIC DNA]</scope>
    <source>
        <strain evidence="1 2">JC228</strain>
    </source>
</reference>
<evidence type="ECO:0000313" key="2">
    <source>
        <dbReference type="Proteomes" id="UP000219546"/>
    </source>
</evidence>
<accession>A0A285D6I3</accession>
<name>A0A285D6I3_9BACI</name>
<evidence type="ECO:0000313" key="1">
    <source>
        <dbReference type="EMBL" id="SNX75417.1"/>
    </source>
</evidence>
<keyword evidence="2" id="KW-1185">Reference proteome</keyword>
<gene>
    <name evidence="1" type="ORF">SAMN05877753_11260</name>
</gene>
<organism evidence="1 2">
    <name type="scientific">Bacillus oleivorans</name>
    <dbReference type="NCBI Taxonomy" id="1448271"/>
    <lineage>
        <taxon>Bacteria</taxon>
        <taxon>Bacillati</taxon>
        <taxon>Bacillota</taxon>
        <taxon>Bacilli</taxon>
        <taxon>Bacillales</taxon>
        <taxon>Bacillaceae</taxon>
        <taxon>Bacillus</taxon>
    </lineage>
</organism>
<dbReference type="EMBL" id="OAOP01000012">
    <property type="protein sequence ID" value="SNX75417.1"/>
    <property type="molecule type" value="Genomic_DNA"/>
</dbReference>
<sequence length="200" mass="23603">MGSRIMHYCISSVIADKMKMEYKNEFMLGGIAPDIHGLMGVPKGLTHFQDKAGNRHVDYLKFFKTYKNVINEPFYLGYLCHLISDEVWLDMFFKKVEYISPEQWKETLQTCYRDFERLNGRIVEQYSLQFHQHTIPNVNIEGYNTEFLPTLLRLLSNDFLINEELMSEHLELFINDNSEIIEYIDKSVSKSLNFISDFVS</sequence>
<dbReference type="OrthoDB" id="9810012at2"/>
<dbReference type="AlphaFoldDB" id="A0A285D6I3"/>
<evidence type="ECO:0008006" key="3">
    <source>
        <dbReference type="Google" id="ProtNLM"/>
    </source>
</evidence>
<protein>
    <recommendedName>
        <fullName evidence="3">Zinc dependent phospholipase C</fullName>
    </recommendedName>
</protein>
<dbReference type="RefSeq" id="WP_097160487.1">
    <property type="nucleotide sequence ID" value="NZ_JBEPMQ010000015.1"/>
</dbReference>
<proteinExistence type="predicted"/>
<dbReference type="Proteomes" id="UP000219546">
    <property type="component" value="Unassembled WGS sequence"/>
</dbReference>